<dbReference type="EMBL" id="VSSQ01028397">
    <property type="protein sequence ID" value="MPM78106.1"/>
    <property type="molecule type" value="Genomic_DNA"/>
</dbReference>
<proteinExistence type="predicted"/>
<name>A0A645CM71_9ZZZZ</name>
<accession>A0A645CM71</accession>
<gene>
    <name evidence="1" type="ORF">SDC9_125117</name>
</gene>
<protein>
    <submittedName>
        <fullName evidence="1">Uncharacterized protein</fullName>
    </submittedName>
</protein>
<reference evidence="1" key="1">
    <citation type="submission" date="2019-08" db="EMBL/GenBank/DDBJ databases">
        <authorList>
            <person name="Kucharzyk K."/>
            <person name="Murdoch R.W."/>
            <person name="Higgins S."/>
            <person name="Loffler F."/>
        </authorList>
    </citation>
    <scope>NUCLEOTIDE SEQUENCE</scope>
</reference>
<comment type="caution">
    <text evidence="1">The sequence shown here is derived from an EMBL/GenBank/DDBJ whole genome shotgun (WGS) entry which is preliminary data.</text>
</comment>
<dbReference type="AlphaFoldDB" id="A0A645CM71"/>
<sequence>MRGGNISAPHRNVNLVRHNKVNVPVKSGSGIPARRLRFVFQAHSQHIVFAVGIQKVGYIAMKRVVPQRPESRFLAIDIHTGFTHCPVEQKRYAAFAFLKVIYGE</sequence>
<organism evidence="1">
    <name type="scientific">bioreactor metagenome</name>
    <dbReference type="NCBI Taxonomy" id="1076179"/>
    <lineage>
        <taxon>unclassified sequences</taxon>
        <taxon>metagenomes</taxon>
        <taxon>ecological metagenomes</taxon>
    </lineage>
</organism>
<evidence type="ECO:0000313" key="1">
    <source>
        <dbReference type="EMBL" id="MPM78106.1"/>
    </source>
</evidence>